<dbReference type="Proteomes" id="UP000253506">
    <property type="component" value="Unassembled WGS sequence"/>
</dbReference>
<feature type="transmembrane region" description="Helical" evidence="1">
    <location>
        <begin position="6"/>
        <end position="24"/>
    </location>
</feature>
<dbReference type="RefSeq" id="WP_114412191.1">
    <property type="nucleotide sequence ID" value="NZ_QPJQ01000017.1"/>
</dbReference>
<dbReference type="EMBL" id="QPJQ01000017">
    <property type="protein sequence ID" value="RCX01229.1"/>
    <property type="molecule type" value="Genomic_DNA"/>
</dbReference>
<evidence type="ECO:0000313" key="2">
    <source>
        <dbReference type="EMBL" id="RCX01229.1"/>
    </source>
</evidence>
<gene>
    <name evidence="2" type="ORF">DFP77_1173</name>
</gene>
<keyword evidence="1" id="KW-0472">Membrane</keyword>
<accession>A0A368ZWM2</accession>
<proteinExistence type="predicted"/>
<comment type="caution">
    <text evidence="2">The sequence shown here is derived from an EMBL/GenBank/DDBJ whole genome shotgun (WGS) entry which is preliminary data.</text>
</comment>
<sequence length="141" mass="16199">MIPIISIVIGAFLGSIISFVSFRYKERKAVHSKLNQSLFGLLSVWNEISASSFLLSEEYVDAYISCIKRKLPNEVIPEGFKSDMFIHNLKLMPINNRIELYGKYNMSVDDLSMIDPLLAFELSNNTLLVGFLKKNQRTLFW</sequence>
<organism evidence="2 3">
    <name type="scientific">Marinomonas foliarum</name>
    <dbReference type="NCBI Taxonomy" id="491950"/>
    <lineage>
        <taxon>Bacteria</taxon>
        <taxon>Pseudomonadati</taxon>
        <taxon>Pseudomonadota</taxon>
        <taxon>Gammaproteobacteria</taxon>
        <taxon>Oceanospirillales</taxon>
        <taxon>Oceanospirillaceae</taxon>
        <taxon>Marinomonas</taxon>
    </lineage>
</organism>
<protein>
    <submittedName>
        <fullName evidence="2">Uncharacterized protein</fullName>
    </submittedName>
</protein>
<name>A0A368ZWM2_9GAMM</name>
<dbReference type="AlphaFoldDB" id="A0A368ZWM2"/>
<evidence type="ECO:0000313" key="3">
    <source>
        <dbReference type="Proteomes" id="UP000253506"/>
    </source>
</evidence>
<reference evidence="2 3" key="1">
    <citation type="submission" date="2018-07" db="EMBL/GenBank/DDBJ databases">
        <title>Genomic Encyclopedia of Type Strains, Phase III (KMG-III): the genomes of soil and plant-associated and newly described type strains.</title>
        <authorList>
            <person name="Whitman W."/>
        </authorList>
    </citation>
    <scope>NUCLEOTIDE SEQUENCE [LARGE SCALE GENOMIC DNA]</scope>
    <source>
        <strain evidence="2 3">CECT 7731</strain>
    </source>
</reference>
<evidence type="ECO:0000256" key="1">
    <source>
        <dbReference type="SAM" id="Phobius"/>
    </source>
</evidence>
<keyword evidence="1" id="KW-0812">Transmembrane</keyword>
<dbReference type="OrthoDB" id="9872785at2"/>
<keyword evidence="1" id="KW-1133">Transmembrane helix</keyword>